<sequence length="49" mass="5519">MISRHLHQLTQAGLTTSRREGYYVLYSLHPTRLDQLAAALTALTPRPEA</sequence>
<dbReference type="EMBL" id="BMQQ01000014">
    <property type="protein sequence ID" value="GGT41330.1"/>
    <property type="molecule type" value="Genomic_DNA"/>
</dbReference>
<dbReference type="SUPFAM" id="SSF46785">
    <property type="entry name" value="Winged helix' DNA-binding domain"/>
    <property type="match status" value="1"/>
</dbReference>
<dbReference type="AlphaFoldDB" id="A0A918H6B1"/>
<evidence type="ECO:0000313" key="3">
    <source>
        <dbReference type="Proteomes" id="UP000619486"/>
    </source>
</evidence>
<dbReference type="InterPro" id="IPR036388">
    <property type="entry name" value="WH-like_DNA-bd_sf"/>
</dbReference>
<evidence type="ECO:0000313" key="2">
    <source>
        <dbReference type="EMBL" id="GGT41330.1"/>
    </source>
</evidence>
<comment type="caution">
    <text evidence="2">The sequence shown here is derived from an EMBL/GenBank/DDBJ whole genome shotgun (WGS) entry which is preliminary data.</text>
</comment>
<dbReference type="PROSITE" id="PS50987">
    <property type="entry name" value="HTH_ARSR_2"/>
    <property type="match status" value="1"/>
</dbReference>
<reference evidence="2" key="1">
    <citation type="journal article" date="2014" name="Int. J. Syst. Evol. Microbiol.">
        <title>Complete genome sequence of Corynebacterium casei LMG S-19264T (=DSM 44701T), isolated from a smear-ripened cheese.</title>
        <authorList>
            <consortium name="US DOE Joint Genome Institute (JGI-PGF)"/>
            <person name="Walter F."/>
            <person name="Albersmeier A."/>
            <person name="Kalinowski J."/>
            <person name="Ruckert C."/>
        </authorList>
    </citation>
    <scope>NUCLEOTIDE SEQUENCE</scope>
    <source>
        <strain evidence="2">JCM 3172</strain>
    </source>
</reference>
<dbReference type="InterPro" id="IPR036390">
    <property type="entry name" value="WH_DNA-bd_sf"/>
</dbReference>
<name>A0A918H6B1_9ACTN</name>
<dbReference type="Proteomes" id="UP000619486">
    <property type="component" value="Unassembled WGS sequence"/>
</dbReference>
<feature type="domain" description="HTH arsR-type" evidence="1">
    <location>
        <begin position="1"/>
        <end position="48"/>
    </location>
</feature>
<proteinExistence type="predicted"/>
<accession>A0A918H6B1</accession>
<protein>
    <recommendedName>
        <fullName evidence="1">HTH arsR-type domain-containing protein</fullName>
    </recommendedName>
</protein>
<organism evidence="2 3">
    <name type="scientific">Streptomyces purpureus</name>
    <dbReference type="NCBI Taxonomy" id="1951"/>
    <lineage>
        <taxon>Bacteria</taxon>
        <taxon>Bacillati</taxon>
        <taxon>Actinomycetota</taxon>
        <taxon>Actinomycetes</taxon>
        <taxon>Kitasatosporales</taxon>
        <taxon>Streptomycetaceae</taxon>
        <taxon>Streptomyces</taxon>
    </lineage>
</organism>
<dbReference type="InterPro" id="IPR001845">
    <property type="entry name" value="HTH_ArsR_DNA-bd_dom"/>
</dbReference>
<reference evidence="2" key="2">
    <citation type="submission" date="2020-09" db="EMBL/GenBank/DDBJ databases">
        <authorList>
            <person name="Sun Q."/>
            <person name="Ohkuma M."/>
        </authorList>
    </citation>
    <scope>NUCLEOTIDE SEQUENCE</scope>
    <source>
        <strain evidence="2">JCM 3172</strain>
    </source>
</reference>
<keyword evidence="3" id="KW-1185">Reference proteome</keyword>
<dbReference type="Gene3D" id="1.10.10.10">
    <property type="entry name" value="Winged helix-like DNA-binding domain superfamily/Winged helix DNA-binding domain"/>
    <property type="match status" value="1"/>
</dbReference>
<dbReference type="GO" id="GO:0003700">
    <property type="term" value="F:DNA-binding transcription factor activity"/>
    <property type="evidence" value="ECO:0007669"/>
    <property type="project" value="InterPro"/>
</dbReference>
<evidence type="ECO:0000259" key="1">
    <source>
        <dbReference type="PROSITE" id="PS50987"/>
    </source>
</evidence>
<gene>
    <name evidence="2" type="ORF">GCM10014713_38800</name>
</gene>